<keyword evidence="1" id="KW-0472">Membrane</keyword>
<feature type="transmembrane region" description="Helical" evidence="1">
    <location>
        <begin position="228"/>
        <end position="246"/>
    </location>
</feature>
<feature type="transmembrane region" description="Helical" evidence="1">
    <location>
        <begin position="174"/>
        <end position="193"/>
    </location>
</feature>
<evidence type="ECO:0000256" key="1">
    <source>
        <dbReference type="SAM" id="Phobius"/>
    </source>
</evidence>
<organism evidence="2 3">
    <name type="scientific">Rhodanobacter glycinis</name>
    <dbReference type="NCBI Taxonomy" id="582702"/>
    <lineage>
        <taxon>Bacteria</taxon>
        <taxon>Pseudomonadati</taxon>
        <taxon>Pseudomonadota</taxon>
        <taxon>Gammaproteobacteria</taxon>
        <taxon>Lysobacterales</taxon>
        <taxon>Rhodanobacteraceae</taxon>
        <taxon>Rhodanobacter</taxon>
    </lineage>
</organism>
<proteinExistence type="predicted"/>
<feature type="transmembrane region" description="Helical" evidence="1">
    <location>
        <begin position="112"/>
        <end position="133"/>
    </location>
</feature>
<evidence type="ECO:0000313" key="3">
    <source>
        <dbReference type="Proteomes" id="UP000198725"/>
    </source>
</evidence>
<dbReference type="EMBL" id="FOSR01000003">
    <property type="protein sequence ID" value="SFK51988.1"/>
    <property type="molecule type" value="Genomic_DNA"/>
</dbReference>
<feature type="transmembrane region" description="Helical" evidence="1">
    <location>
        <begin position="55"/>
        <end position="81"/>
    </location>
</feature>
<accession>A0A1I4A6K5</accession>
<reference evidence="3" key="1">
    <citation type="submission" date="2016-10" db="EMBL/GenBank/DDBJ databases">
        <authorList>
            <person name="Varghese N."/>
            <person name="Submissions S."/>
        </authorList>
    </citation>
    <scope>NUCLEOTIDE SEQUENCE [LARGE SCALE GENOMIC DNA]</scope>
    <source>
        <strain evidence="3">MO64</strain>
    </source>
</reference>
<keyword evidence="1" id="KW-1133">Transmembrane helix</keyword>
<name>A0A1I4A6K5_9GAMM</name>
<dbReference type="AlphaFoldDB" id="A0A1I4A6K5"/>
<protein>
    <submittedName>
        <fullName evidence="2">Uncharacterized protein</fullName>
    </submittedName>
</protein>
<dbReference type="Proteomes" id="UP000198725">
    <property type="component" value="Unassembled WGS sequence"/>
</dbReference>
<dbReference type="RefSeq" id="WP_092702235.1">
    <property type="nucleotide sequence ID" value="NZ_FOSR01000003.1"/>
</dbReference>
<keyword evidence="3" id="KW-1185">Reference proteome</keyword>
<gene>
    <name evidence="2" type="ORF">SAMN05192579_103285</name>
</gene>
<keyword evidence="1" id="KW-0812">Transmembrane</keyword>
<feature type="transmembrane region" description="Helical" evidence="1">
    <location>
        <begin position="145"/>
        <end position="167"/>
    </location>
</feature>
<evidence type="ECO:0000313" key="2">
    <source>
        <dbReference type="EMBL" id="SFK51988.1"/>
    </source>
</evidence>
<sequence>MNAMMPLLFKAWRESRGRFLLSVTLLATICAAGVIFRGSLMKVFVPNASFVGAPYVGYIYRLVYGGAARGLFTILVMVLALGGLQRERLHRVVGFTLALPVSRARLAGAQALLGLGQVAALSALPLIVLGVGSRLAHVSYPLEQMWRFGLLWLAGGVVFFAVAFLAATLFRSEYAALAVSFVFMIFYPVTVMFPPLNRYPLNLHHIMSGLAMPYFDARRALLVGAPPWMLLVSMMAVAGALIVLAVQITSQRDYS</sequence>